<organism evidence="1 2">
    <name type="scientific">Exophiala viscosa</name>
    <dbReference type="NCBI Taxonomy" id="2486360"/>
    <lineage>
        <taxon>Eukaryota</taxon>
        <taxon>Fungi</taxon>
        <taxon>Dikarya</taxon>
        <taxon>Ascomycota</taxon>
        <taxon>Pezizomycotina</taxon>
        <taxon>Eurotiomycetes</taxon>
        <taxon>Chaetothyriomycetidae</taxon>
        <taxon>Chaetothyriales</taxon>
        <taxon>Herpotrichiellaceae</taxon>
        <taxon>Exophiala</taxon>
    </lineage>
</organism>
<evidence type="ECO:0000313" key="2">
    <source>
        <dbReference type="Proteomes" id="UP001203852"/>
    </source>
</evidence>
<gene>
    <name evidence="1" type="ORF">EDD36DRAFT_50131</name>
</gene>
<accession>A0AAN6E6U7</accession>
<dbReference type="AlphaFoldDB" id="A0AAN6E6U7"/>
<comment type="caution">
    <text evidence="1">The sequence shown here is derived from an EMBL/GenBank/DDBJ whole genome shotgun (WGS) entry which is preliminary data.</text>
</comment>
<sequence length="273" mass="31161">MRWEISPRATQFPALSTAVFRPFSFGTRYGVLTGIRLSIGHRAYARFIPGAYAHLLLLPERNHATTYPVYGHTQRNMAFFLAGEVANTDNAPSNIPIRILVCALRSLVSRFVPQMAVSKLHCVRLLQRRTDNIRNGCSVWRYAFPTRKSVSVKHWQETFCQVWWLTHQEAYFHSLSNDLVRAQTFVRLFGKRLPSRGTRRATAAAPKRITRGRTRFGAPCNDAVHSICTNRRYGISRFRLAYSKRPSLLLPRISTMANAKCQSYSTLASPRSN</sequence>
<evidence type="ECO:0008006" key="3">
    <source>
        <dbReference type="Google" id="ProtNLM"/>
    </source>
</evidence>
<protein>
    <recommendedName>
        <fullName evidence="3">Ash family protein</fullName>
    </recommendedName>
</protein>
<keyword evidence="2" id="KW-1185">Reference proteome</keyword>
<evidence type="ECO:0000313" key="1">
    <source>
        <dbReference type="EMBL" id="KAI1619094.1"/>
    </source>
</evidence>
<name>A0AAN6E6U7_9EURO</name>
<dbReference type="Proteomes" id="UP001203852">
    <property type="component" value="Unassembled WGS sequence"/>
</dbReference>
<reference evidence="1" key="1">
    <citation type="journal article" date="2022" name="bioRxiv">
        <title>Deciphering the potential niche of two novel black yeast fungi from a biological soil crust based on their genomes, phenotypes, and melanin regulation.</title>
        <authorList>
            <consortium name="DOE Joint Genome Institute"/>
            <person name="Carr E.C."/>
            <person name="Barton Q."/>
            <person name="Grambo S."/>
            <person name="Sullivan M."/>
            <person name="Renfro C.M."/>
            <person name="Kuo A."/>
            <person name="Pangilinan J."/>
            <person name="Lipzen A."/>
            <person name="Keymanesh K."/>
            <person name="Savage E."/>
            <person name="Barry K."/>
            <person name="Grigoriev I.V."/>
            <person name="Riekhof W.R."/>
            <person name="Harris S.S."/>
        </authorList>
    </citation>
    <scope>NUCLEOTIDE SEQUENCE</scope>
    <source>
        <strain evidence="1">JF 03-4F</strain>
    </source>
</reference>
<dbReference type="EMBL" id="MU404350">
    <property type="protein sequence ID" value="KAI1619094.1"/>
    <property type="molecule type" value="Genomic_DNA"/>
</dbReference>
<proteinExistence type="predicted"/>